<organism evidence="1 2">
    <name type="scientific">Lentibacillus salicampi</name>
    <dbReference type="NCBI Taxonomy" id="175306"/>
    <lineage>
        <taxon>Bacteria</taxon>
        <taxon>Bacillati</taxon>
        <taxon>Bacillota</taxon>
        <taxon>Bacilli</taxon>
        <taxon>Bacillales</taxon>
        <taxon>Bacillaceae</taxon>
        <taxon>Lentibacillus</taxon>
    </lineage>
</organism>
<sequence length="74" mass="8772">MDYEKFFADVITWINQTNQLAVKYGMESSDFWTWVTHSTGELANKYDNNPLAIKQMVMLHEWLDEIYFSSKGDQ</sequence>
<dbReference type="EMBL" id="SRHY01000028">
    <property type="protein sequence ID" value="TFJ92151.1"/>
    <property type="molecule type" value="Genomic_DNA"/>
</dbReference>
<dbReference type="Proteomes" id="UP000298484">
    <property type="component" value="Unassembled WGS sequence"/>
</dbReference>
<evidence type="ECO:0000313" key="2">
    <source>
        <dbReference type="Proteomes" id="UP000298484"/>
    </source>
</evidence>
<evidence type="ECO:0000313" key="1">
    <source>
        <dbReference type="EMBL" id="TFJ92151.1"/>
    </source>
</evidence>
<comment type="caution">
    <text evidence="1">The sequence shown here is derived from an EMBL/GenBank/DDBJ whole genome shotgun (WGS) entry which is preliminary data.</text>
</comment>
<keyword evidence="2" id="KW-1185">Reference proteome</keyword>
<dbReference type="AlphaFoldDB" id="A0A4Y9ACQ3"/>
<protein>
    <submittedName>
        <fullName evidence="1">Uncharacterized protein</fullName>
    </submittedName>
</protein>
<accession>A0A4Y9ACQ3</accession>
<gene>
    <name evidence="1" type="ORF">E4U82_13810</name>
</gene>
<dbReference type="RefSeq" id="WP_135110758.1">
    <property type="nucleotide sequence ID" value="NZ_SRHY01000028.1"/>
</dbReference>
<proteinExistence type="predicted"/>
<dbReference type="OrthoDB" id="2305864at2"/>
<name>A0A4Y9ACQ3_9BACI</name>
<reference evidence="1 2" key="1">
    <citation type="submission" date="2019-03" db="EMBL/GenBank/DDBJ databases">
        <title>Genome sequence of Lentibacillus salicampi ATCC BAA-719.</title>
        <authorList>
            <person name="Maclea K.S."/>
            <person name="Simoes Junior M."/>
        </authorList>
    </citation>
    <scope>NUCLEOTIDE SEQUENCE [LARGE SCALE GENOMIC DNA]</scope>
    <source>
        <strain evidence="1 2">ATCC BAA-719</strain>
    </source>
</reference>